<dbReference type="PANTHER" id="PTHR30071:SF1">
    <property type="entry name" value="CYTOCHROME B_B6 PROTEIN-RELATED"/>
    <property type="match status" value="1"/>
</dbReference>
<evidence type="ECO:0000256" key="6">
    <source>
        <dbReference type="ARBA" id="ARBA00022989"/>
    </source>
</evidence>
<feature type="transmembrane region" description="Helical" evidence="8">
    <location>
        <begin position="182"/>
        <end position="201"/>
    </location>
</feature>
<dbReference type="AlphaFoldDB" id="A0A1I1CJQ6"/>
<feature type="transmembrane region" description="Helical" evidence="8">
    <location>
        <begin position="7"/>
        <end position="26"/>
    </location>
</feature>
<evidence type="ECO:0000313" key="11">
    <source>
        <dbReference type="Proteomes" id="UP000243799"/>
    </source>
</evidence>
<dbReference type="Pfam" id="PF01578">
    <property type="entry name" value="Cytochrom_C_asm"/>
    <property type="match status" value="1"/>
</dbReference>
<dbReference type="PRINTS" id="PR01386">
    <property type="entry name" value="CCMCBIOGNSIS"/>
</dbReference>
<keyword evidence="7 8" id="KW-0472">Membrane</keyword>
<dbReference type="RefSeq" id="WP_091679153.1">
    <property type="nucleotide sequence ID" value="NZ_FOKG01000031.1"/>
</dbReference>
<comment type="similarity">
    <text evidence="2">Belongs to the CcmC/CycZ/HelC family.</text>
</comment>
<dbReference type="OrthoDB" id="9778550at2"/>
<evidence type="ECO:0000256" key="1">
    <source>
        <dbReference type="ARBA" id="ARBA00004141"/>
    </source>
</evidence>
<evidence type="ECO:0000256" key="7">
    <source>
        <dbReference type="ARBA" id="ARBA00023136"/>
    </source>
</evidence>
<evidence type="ECO:0000256" key="8">
    <source>
        <dbReference type="SAM" id="Phobius"/>
    </source>
</evidence>
<reference evidence="11" key="1">
    <citation type="submission" date="2016-10" db="EMBL/GenBank/DDBJ databases">
        <authorList>
            <person name="Varghese N."/>
            <person name="Submissions S."/>
        </authorList>
    </citation>
    <scope>NUCLEOTIDE SEQUENCE [LARGE SCALE GENOMIC DNA]</scope>
    <source>
        <strain evidence="11">CGMCC 4.3568</strain>
    </source>
</reference>
<dbReference type="GO" id="GO:0005886">
    <property type="term" value="C:plasma membrane"/>
    <property type="evidence" value="ECO:0007669"/>
    <property type="project" value="TreeGrafter"/>
</dbReference>
<feature type="domain" description="Cytochrome c assembly protein" evidence="9">
    <location>
        <begin position="11"/>
        <end position="166"/>
    </location>
</feature>
<evidence type="ECO:0000313" key="10">
    <source>
        <dbReference type="EMBL" id="SFB62717.1"/>
    </source>
</evidence>
<evidence type="ECO:0000259" key="9">
    <source>
        <dbReference type="Pfam" id="PF01578"/>
    </source>
</evidence>
<feature type="transmembrane region" description="Helical" evidence="8">
    <location>
        <begin position="142"/>
        <end position="162"/>
    </location>
</feature>
<proteinExistence type="inferred from homology"/>
<keyword evidence="5" id="KW-0201">Cytochrome c-type biogenesis</keyword>
<dbReference type="STRING" id="490629.SAMN05216266_13143"/>
<dbReference type="GO" id="GO:0020037">
    <property type="term" value="F:heme binding"/>
    <property type="evidence" value="ECO:0007669"/>
    <property type="project" value="InterPro"/>
</dbReference>
<dbReference type="EMBL" id="FOKG01000031">
    <property type="protein sequence ID" value="SFB62717.1"/>
    <property type="molecule type" value="Genomic_DNA"/>
</dbReference>
<feature type="transmembrane region" description="Helical" evidence="8">
    <location>
        <begin position="46"/>
        <end position="65"/>
    </location>
</feature>
<evidence type="ECO:0000256" key="2">
    <source>
        <dbReference type="ARBA" id="ARBA00005840"/>
    </source>
</evidence>
<evidence type="ECO:0000256" key="3">
    <source>
        <dbReference type="ARBA" id="ARBA00016463"/>
    </source>
</evidence>
<evidence type="ECO:0000256" key="4">
    <source>
        <dbReference type="ARBA" id="ARBA00022692"/>
    </source>
</evidence>
<accession>A0A1I1CJQ6</accession>
<dbReference type="InterPro" id="IPR045062">
    <property type="entry name" value="Cyt_c_biogenesis_CcsA/CcmC"/>
</dbReference>
<keyword evidence="11" id="KW-1185">Reference proteome</keyword>
<keyword evidence="6 8" id="KW-1133">Transmembrane helix</keyword>
<dbReference type="GO" id="GO:0017004">
    <property type="term" value="P:cytochrome complex assembly"/>
    <property type="evidence" value="ECO:0007669"/>
    <property type="project" value="UniProtKB-KW"/>
</dbReference>
<dbReference type="InterPro" id="IPR002541">
    <property type="entry name" value="Cyt_c_assembly"/>
</dbReference>
<dbReference type="Proteomes" id="UP000243799">
    <property type="component" value="Unassembled WGS sequence"/>
</dbReference>
<protein>
    <recommendedName>
        <fullName evidence="3">Heme exporter protein C</fullName>
    </recommendedName>
</protein>
<feature type="transmembrane region" description="Helical" evidence="8">
    <location>
        <begin position="77"/>
        <end position="96"/>
    </location>
</feature>
<evidence type="ECO:0000256" key="5">
    <source>
        <dbReference type="ARBA" id="ARBA00022748"/>
    </source>
</evidence>
<feature type="transmembrane region" description="Helical" evidence="8">
    <location>
        <begin position="111"/>
        <end position="130"/>
    </location>
</feature>
<dbReference type="PANTHER" id="PTHR30071">
    <property type="entry name" value="HEME EXPORTER PROTEIN C"/>
    <property type="match status" value="1"/>
</dbReference>
<name>A0A1I1CJQ6_9PSEU</name>
<keyword evidence="4 8" id="KW-0812">Transmembrane</keyword>
<organism evidence="10 11">
    <name type="scientific">Amycolatopsis marina</name>
    <dbReference type="NCBI Taxonomy" id="490629"/>
    <lineage>
        <taxon>Bacteria</taxon>
        <taxon>Bacillati</taxon>
        <taxon>Actinomycetota</taxon>
        <taxon>Actinomycetes</taxon>
        <taxon>Pseudonocardiales</taxon>
        <taxon>Pseudonocardiaceae</taxon>
        <taxon>Amycolatopsis</taxon>
    </lineage>
</organism>
<dbReference type="GO" id="GO:0015232">
    <property type="term" value="F:heme transmembrane transporter activity"/>
    <property type="evidence" value="ECO:0007669"/>
    <property type="project" value="InterPro"/>
</dbReference>
<sequence>MRLFGRRLPIAAAVMVAIGLTAAMLAPPDRLQGNLQRLMYVHVPAAWIAYLSFAVTLTASILWLWRRRPRYDRLAAASAEVGVFFTGLAIALGSIWGKPTWGVWWTWDPRVVTTAVMLFVYLGYLALRRATLDPTARARRSAVFGVVAFVQVPIVHMSVVWWRALHQPPTVLKPGDPTIDHTMLATLLINVLAFTLLYLLALRARMRLAAVEEEHEARQRTESAELAGSAVLAPTLKKGSRADV</sequence>
<gene>
    <name evidence="10" type="ORF">SAMN05216266_13143</name>
</gene>
<dbReference type="InterPro" id="IPR003557">
    <property type="entry name" value="Cyt_c_biogenesis_CcmC"/>
</dbReference>
<comment type="subcellular location">
    <subcellularLocation>
        <location evidence="1">Membrane</location>
        <topology evidence="1">Multi-pass membrane protein</topology>
    </subcellularLocation>
</comment>